<dbReference type="GeneID" id="4363441"/>
<keyword evidence="7 12" id="KW-1133">Transmembrane helix</keyword>
<dbReference type="KEGG" id="vg:4363441"/>
<evidence type="ECO:0000256" key="8">
    <source>
        <dbReference type="ARBA" id="ARBA00023136"/>
    </source>
</evidence>
<comment type="function">
    <text evidence="11">Envelope protein. Required for an early step in virion morphogenesis.</text>
</comment>
<accession>Q070C1</accession>
<dbReference type="RefSeq" id="YP_784320.1">
    <property type="nucleotide sequence ID" value="NC_008030.1"/>
</dbReference>
<sequence>MSHIAVLTSVGTLSLFQAANSCLDLFKHCTFYVYDKKLRSNSFGYVMIKIVVNILLYLVLGVAIAYLASYLKPA</sequence>
<evidence type="ECO:0000256" key="4">
    <source>
        <dbReference type="ARBA" id="ARBA00022729"/>
    </source>
</evidence>
<keyword evidence="9" id="KW-0325">Glycoprotein</keyword>
<organismHost>
    <name type="scientific">Crocodylus johnstoni</name>
    <name type="common">Australian freshwater crocodile</name>
    <dbReference type="NCBI Taxonomy" id="184234"/>
</organismHost>
<evidence type="ECO:0000256" key="12">
    <source>
        <dbReference type="SAM" id="Phobius"/>
    </source>
</evidence>
<keyword evidence="4" id="KW-0732">Signal</keyword>
<evidence type="ECO:0000256" key="2">
    <source>
        <dbReference type="ARBA" id="ARBA00004381"/>
    </source>
</evidence>
<evidence type="ECO:0000256" key="3">
    <source>
        <dbReference type="ARBA" id="ARBA00022692"/>
    </source>
</evidence>
<dbReference type="InterPro" id="IPR006920">
    <property type="entry name" value="Poxvirus_A9"/>
</dbReference>
<evidence type="ECO:0000313" key="14">
    <source>
        <dbReference type="Proteomes" id="UP000011300"/>
    </source>
</evidence>
<feature type="transmembrane region" description="Helical" evidence="12">
    <location>
        <begin position="42"/>
        <end position="68"/>
    </location>
</feature>
<dbReference type="EMBL" id="DQ356948">
    <property type="protein sequence ID" value="ABJ09021.1"/>
    <property type="molecule type" value="Genomic_DNA"/>
</dbReference>
<comment type="subcellular location">
    <subcellularLocation>
        <location evidence="1">Host cytoplasm</location>
    </subcellularLocation>
    <subcellularLocation>
        <location evidence="2">Virion membrane</location>
        <topology evidence="2">Single-pass membrane protein</topology>
    </subcellularLocation>
</comment>
<evidence type="ECO:0000256" key="10">
    <source>
        <dbReference type="ARBA" id="ARBA00023200"/>
    </source>
</evidence>
<dbReference type="GO" id="GO:0030430">
    <property type="term" value="C:host cell cytoplasm"/>
    <property type="evidence" value="ECO:0007669"/>
    <property type="project" value="UniProtKB-SubCell"/>
</dbReference>
<evidence type="ECO:0000256" key="6">
    <source>
        <dbReference type="ARBA" id="ARBA00022921"/>
    </source>
</evidence>
<organismHost>
    <name type="scientific">Crocodylus niloticus</name>
    <name type="common">Nile crocodile</name>
    <name type="synonym">African crocodile</name>
    <dbReference type="NCBI Taxonomy" id="8501"/>
</organismHost>
<dbReference type="Proteomes" id="UP000011300">
    <property type="component" value="Segment"/>
</dbReference>
<keyword evidence="6" id="KW-0426">Late protein</keyword>
<proteinExistence type="predicted"/>
<evidence type="ECO:0000313" key="13">
    <source>
        <dbReference type="EMBL" id="ABJ09021.1"/>
    </source>
</evidence>
<evidence type="ECO:0000256" key="11">
    <source>
        <dbReference type="ARBA" id="ARBA00024834"/>
    </source>
</evidence>
<keyword evidence="10" id="KW-1035">Host cytoplasm</keyword>
<dbReference type="GO" id="GO:0055036">
    <property type="term" value="C:virion membrane"/>
    <property type="evidence" value="ECO:0007669"/>
    <property type="project" value="UniProtKB-SubCell"/>
</dbReference>
<organism evidence="13 14">
    <name type="scientific">Nile crocodilepox virus (isolate Crocodylus niloticus/Zimbabwe/Ume/2001)</name>
    <name type="common">CRV</name>
    <dbReference type="NCBI Taxonomy" id="1289473"/>
    <lineage>
        <taxon>Viruses</taxon>
        <taxon>Varidnaviria</taxon>
        <taxon>Bamfordvirae</taxon>
        <taxon>Nucleocytoviricota</taxon>
        <taxon>Pokkesviricetes</taxon>
        <taxon>Chitovirales</taxon>
        <taxon>Poxviridae</taxon>
        <taxon>Chordopoxvirinae</taxon>
        <taxon>Crocodylidpoxvirus</taxon>
        <taxon>Crocodylidpoxvirus nilecrocodilepox</taxon>
        <taxon>Nile crocodilepox virus</taxon>
    </lineage>
</organism>
<evidence type="ECO:0000256" key="5">
    <source>
        <dbReference type="ARBA" id="ARBA00022844"/>
    </source>
</evidence>
<keyword evidence="8 12" id="KW-0472">Membrane</keyword>
<protein>
    <submittedName>
        <fullName evidence="13">IMV membrane protein</fullName>
    </submittedName>
</protein>
<keyword evidence="14" id="KW-1185">Reference proteome</keyword>
<name>Q070C1_CPRVZ</name>
<evidence type="ECO:0000256" key="1">
    <source>
        <dbReference type="ARBA" id="ARBA00004192"/>
    </source>
</evidence>
<keyword evidence="5" id="KW-0946">Virion</keyword>
<reference evidence="13 14" key="1">
    <citation type="journal article" date="2006" name="J. Virol.">
        <title>Genome of crocodilepox virus.</title>
        <authorList>
            <person name="Afonso C.L."/>
            <person name="Tulman E.R."/>
            <person name="Delhon G."/>
            <person name="Lu Z."/>
            <person name="Viljoen G.J."/>
            <person name="Wallace D.B."/>
            <person name="Kutish G.F."/>
            <person name="Rock D.L."/>
        </authorList>
    </citation>
    <scope>NUCLEOTIDE SEQUENCE [LARGE SCALE GENOMIC DNA]</scope>
    <source>
        <strain evidence="14">Isolate Crocodylus niloticus/Zimbabwe/Ume/2001</strain>
    </source>
</reference>
<evidence type="ECO:0000256" key="7">
    <source>
        <dbReference type="ARBA" id="ARBA00022989"/>
    </source>
</evidence>
<evidence type="ECO:0000256" key="9">
    <source>
        <dbReference type="ARBA" id="ARBA00023180"/>
    </source>
</evidence>
<dbReference type="Pfam" id="PF04835">
    <property type="entry name" value="Pox_A9"/>
    <property type="match status" value="1"/>
</dbReference>
<gene>
    <name evidence="13" type="ORF">CRV130</name>
</gene>
<organismHost>
    <name type="scientific">Crocodylus porosus</name>
    <name type="common">Saltwater crocodile</name>
    <name type="synonym">Estuarine crocodile</name>
    <dbReference type="NCBI Taxonomy" id="8502"/>
</organismHost>
<keyword evidence="3 12" id="KW-0812">Transmembrane</keyword>